<dbReference type="SUPFAM" id="SSF52418">
    <property type="entry name" value="Nucleoside phosphorylase/phosphoribosyltransferase catalytic domain"/>
    <property type="match status" value="1"/>
</dbReference>
<dbReference type="Gene3D" id="1.20.970.10">
    <property type="entry name" value="Transferase, Pyrimidine Nucleoside Phosphorylase, Chain C"/>
    <property type="match status" value="1"/>
</dbReference>
<keyword evidence="9" id="KW-0479">Metal-binding</keyword>
<evidence type="ECO:0000256" key="7">
    <source>
        <dbReference type="ARBA" id="ARBA00052328"/>
    </source>
</evidence>
<dbReference type="InterPro" id="IPR036320">
    <property type="entry name" value="Glycosyl_Trfase_fam3_N_dom_sf"/>
</dbReference>
<accession>A0A1F7JGJ5</accession>
<evidence type="ECO:0000256" key="8">
    <source>
        <dbReference type="ARBA" id="ARBA00061188"/>
    </source>
</evidence>
<dbReference type="Proteomes" id="UP000177418">
    <property type="component" value="Unassembled WGS sequence"/>
</dbReference>
<dbReference type="Pfam" id="PF00591">
    <property type="entry name" value="Glycos_transf_3"/>
    <property type="match status" value="1"/>
</dbReference>
<feature type="binding site" evidence="9">
    <location>
        <position position="225"/>
    </location>
    <ligand>
        <name>Mg(2+)</name>
        <dbReference type="ChEBI" id="CHEBI:18420"/>
        <label>2</label>
    </ligand>
</feature>
<organism evidence="12 13">
    <name type="scientific">Candidatus Roizmanbacteria bacterium RIFCSPLOWO2_02_FULL_36_11</name>
    <dbReference type="NCBI Taxonomy" id="1802071"/>
    <lineage>
        <taxon>Bacteria</taxon>
        <taxon>Candidatus Roizmaniibacteriota</taxon>
    </lineage>
</organism>
<feature type="binding site" evidence="9">
    <location>
        <begin position="107"/>
        <end position="115"/>
    </location>
    <ligand>
        <name>5-phospho-alpha-D-ribose 1-diphosphate</name>
        <dbReference type="ChEBI" id="CHEBI:58017"/>
    </ligand>
</feature>
<protein>
    <recommendedName>
        <fullName evidence="9">Anthranilate phosphoribosyltransferase</fullName>
        <ecNumber evidence="9">2.4.2.18</ecNumber>
    </recommendedName>
</protein>
<keyword evidence="9" id="KW-0460">Magnesium</keyword>
<dbReference type="GO" id="GO:0000162">
    <property type="term" value="P:L-tryptophan biosynthetic process"/>
    <property type="evidence" value="ECO:0007669"/>
    <property type="project" value="UniProtKB-UniRule"/>
</dbReference>
<name>A0A1F7JGJ5_9BACT</name>
<feature type="binding site" evidence="9">
    <location>
        <position position="91"/>
    </location>
    <ligand>
        <name>Mg(2+)</name>
        <dbReference type="ChEBI" id="CHEBI:18420"/>
        <label>1</label>
    </ligand>
</feature>
<dbReference type="EC" id="2.4.2.18" evidence="9"/>
<dbReference type="UniPathway" id="UPA00035">
    <property type="reaction ID" value="UER00041"/>
</dbReference>
<dbReference type="GO" id="GO:0000287">
    <property type="term" value="F:magnesium ion binding"/>
    <property type="evidence" value="ECO:0007669"/>
    <property type="project" value="UniProtKB-UniRule"/>
</dbReference>
<dbReference type="PANTHER" id="PTHR43285">
    <property type="entry name" value="ANTHRANILATE PHOSPHORIBOSYLTRANSFERASE"/>
    <property type="match status" value="1"/>
</dbReference>
<comment type="pathway">
    <text evidence="1 9">Amino-acid biosynthesis; L-tryptophan biosynthesis; L-tryptophan from chorismate: step 2/5.</text>
</comment>
<evidence type="ECO:0000256" key="6">
    <source>
        <dbReference type="ARBA" id="ARBA00023141"/>
    </source>
</evidence>
<feature type="domain" description="Glycosyl transferase family 3 N-terminal" evidence="11">
    <location>
        <begin position="6"/>
        <end position="65"/>
    </location>
</feature>
<dbReference type="GO" id="GO:0005829">
    <property type="term" value="C:cytosol"/>
    <property type="evidence" value="ECO:0007669"/>
    <property type="project" value="TreeGrafter"/>
</dbReference>
<evidence type="ECO:0000256" key="2">
    <source>
        <dbReference type="ARBA" id="ARBA00022605"/>
    </source>
</evidence>
<gene>
    <name evidence="9" type="primary">trpD</name>
    <name evidence="12" type="ORF">A3H78_05605</name>
</gene>
<evidence type="ECO:0000313" key="12">
    <source>
        <dbReference type="EMBL" id="OGK54737.1"/>
    </source>
</evidence>
<feature type="binding site" evidence="9">
    <location>
        <position position="119"/>
    </location>
    <ligand>
        <name>5-phospho-alpha-D-ribose 1-diphosphate</name>
        <dbReference type="ChEBI" id="CHEBI:58017"/>
    </ligand>
</feature>
<feature type="binding site" evidence="9">
    <location>
        <position position="87"/>
    </location>
    <ligand>
        <name>5-phospho-alpha-D-ribose 1-diphosphate</name>
        <dbReference type="ChEBI" id="CHEBI:58017"/>
    </ligand>
</feature>
<keyword evidence="3 9" id="KW-0328">Glycosyltransferase</keyword>
<comment type="similarity">
    <text evidence="8">In the C-terminal section; belongs to the anthranilate phosphoribosyltransferase family.</text>
</comment>
<dbReference type="FunFam" id="3.40.1030.10:FF:000002">
    <property type="entry name" value="Anthranilate phosphoribosyltransferase"/>
    <property type="match status" value="1"/>
</dbReference>
<keyword evidence="2 9" id="KW-0028">Amino-acid biosynthesis</keyword>
<sequence length="340" mass="36729">MDTTYILNKIIKKQDLLAEETQLFLNDVIKGALSPAQIGAILVALRMKGESSKEIVGFIKTMRKNMINVKATGAIDVCGTGGDGSGTFNISTAVAFVIAGAGVKVVKHGNRAASSKCGSADVLEHLGINLQLSPKHAESVFNKVGMVFLFAPLFHPAMKNLVSVRKELKTKTIFNFLGPFTNPASVKKQLIGVPSVKIAEKLADVGRYLNYKHLLIVTSQDGLDEISISSKTLIFEVKNNSVKKFNINPADYGFIKYSLKEIRGGTVDENAAHIRVILNGKKGPRRDIVVLNSACALYIAGAVKTIVIGIKCAEESIDSGKAQLVLQNLIRETQKYANNT</sequence>
<dbReference type="InterPro" id="IPR000312">
    <property type="entry name" value="Glycosyl_Trfase_fam3"/>
</dbReference>
<keyword evidence="4 9" id="KW-0808">Transferase</keyword>
<comment type="caution">
    <text evidence="9">Lacks conserved residue(s) required for the propagation of feature annotation.</text>
</comment>
<dbReference type="Gene3D" id="3.40.1030.10">
    <property type="entry name" value="Nucleoside phosphorylase/phosphoribosyltransferase catalytic domain"/>
    <property type="match status" value="1"/>
</dbReference>
<dbReference type="EMBL" id="MGAV01000013">
    <property type="protein sequence ID" value="OGK54737.1"/>
    <property type="molecule type" value="Genomic_DNA"/>
</dbReference>
<evidence type="ECO:0000256" key="5">
    <source>
        <dbReference type="ARBA" id="ARBA00022822"/>
    </source>
</evidence>
<comment type="subunit">
    <text evidence="9">Homodimer.</text>
</comment>
<comment type="cofactor">
    <cofactor evidence="9">
        <name>Mg(2+)</name>
        <dbReference type="ChEBI" id="CHEBI:18420"/>
    </cofactor>
    <text evidence="9">Binds 2 magnesium ions per monomer.</text>
</comment>
<comment type="function">
    <text evidence="9">Catalyzes the transfer of the phosphoribosyl group of 5-phosphorylribose-1-pyrophosphate (PRPP) to anthranilate to yield N-(5'-phosphoribosyl)-anthranilate (PRA).</text>
</comment>
<feature type="binding site" evidence="9">
    <location>
        <position position="79"/>
    </location>
    <ligand>
        <name>anthranilate</name>
        <dbReference type="ChEBI" id="CHEBI:16567"/>
        <label>1</label>
    </ligand>
</feature>
<evidence type="ECO:0000256" key="9">
    <source>
        <dbReference type="HAMAP-Rule" id="MF_00211"/>
    </source>
</evidence>
<comment type="caution">
    <text evidence="12">The sequence shown here is derived from an EMBL/GenBank/DDBJ whole genome shotgun (WGS) entry which is preliminary data.</text>
</comment>
<dbReference type="HAMAP" id="MF_00211">
    <property type="entry name" value="TrpD"/>
    <property type="match status" value="1"/>
</dbReference>
<evidence type="ECO:0000259" key="10">
    <source>
        <dbReference type="Pfam" id="PF00591"/>
    </source>
</evidence>
<feature type="binding site" evidence="9">
    <location>
        <position position="224"/>
    </location>
    <ligand>
        <name>Mg(2+)</name>
        <dbReference type="ChEBI" id="CHEBI:18420"/>
        <label>2</label>
    </ligand>
</feature>
<dbReference type="PANTHER" id="PTHR43285:SF2">
    <property type="entry name" value="ANTHRANILATE PHOSPHORIBOSYLTRANSFERASE"/>
    <property type="match status" value="1"/>
</dbReference>
<feature type="binding site" evidence="9">
    <location>
        <position position="79"/>
    </location>
    <ligand>
        <name>5-phospho-alpha-D-ribose 1-diphosphate</name>
        <dbReference type="ChEBI" id="CHEBI:58017"/>
    </ligand>
</feature>
<reference evidence="12 13" key="1">
    <citation type="journal article" date="2016" name="Nat. Commun.">
        <title>Thousands of microbial genomes shed light on interconnected biogeochemical processes in an aquifer system.</title>
        <authorList>
            <person name="Anantharaman K."/>
            <person name="Brown C.T."/>
            <person name="Hug L.A."/>
            <person name="Sharon I."/>
            <person name="Castelle C.J."/>
            <person name="Probst A.J."/>
            <person name="Thomas B.C."/>
            <person name="Singh A."/>
            <person name="Wilkins M.J."/>
            <person name="Karaoz U."/>
            <person name="Brodie E.L."/>
            <person name="Williams K.H."/>
            <person name="Hubbard S.S."/>
            <person name="Banfield J.F."/>
        </authorList>
    </citation>
    <scope>NUCLEOTIDE SEQUENCE [LARGE SCALE GENOMIC DNA]</scope>
</reference>
<dbReference type="InterPro" id="IPR035902">
    <property type="entry name" value="Nuc_phospho_transferase"/>
</dbReference>
<evidence type="ECO:0000256" key="3">
    <source>
        <dbReference type="ARBA" id="ARBA00022676"/>
    </source>
</evidence>
<dbReference type="SUPFAM" id="SSF47648">
    <property type="entry name" value="Nucleoside phosphorylase/phosphoribosyltransferase N-terminal domain"/>
    <property type="match status" value="1"/>
</dbReference>
<dbReference type="AlphaFoldDB" id="A0A1F7JGJ5"/>
<feature type="binding site" evidence="9">
    <location>
        <begin position="82"/>
        <end position="83"/>
    </location>
    <ligand>
        <name>5-phospho-alpha-D-ribose 1-diphosphate</name>
        <dbReference type="ChEBI" id="CHEBI:58017"/>
    </ligand>
</feature>
<dbReference type="InterPro" id="IPR005940">
    <property type="entry name" value="Anthranilate_Pribosyl_Tfrase"/>
</dbReference>
<feature type="binding site" evidence="9">
    <location>
        <position position="165"/>
    </location>
    <ligand>
        <name>anthranilate</name>
        <dbReference type="ChEBI" id="CHEBI:16567"/>
        <label>2</label>
    </ligand>
</feature>
<dbReference type="Pfam" id="PF02885">
    <property type="entry name" value="Glycos_trans_3N"/>
    <property type="match status" value="1"/>
</dbReference>
<evidence type="ECO:0000256" key="4">
    <source>
        <dbReference type="ARBA" id="ARBA00022679"/>
    </source>
</evidence>
<comment type="similarity">
    <text evidence="9">Belongs to the anthranilate phosphoribosyltransferase family.</text>
</comment>
<keyword evidence="5 9" id="KW-0822">Tryptophan biosynthesis</keyword>
<evidence type="ECO:0000256" key="1">
    <source>
        <dbReference type="ARBA" id="ARBA00004907"/>
    </source>
</evidence>
<proteinExistence type="inferred from homology"/>
<dbReference type="NCBIfam" id="TIGR01245">
    <property type="entry name" value="trpD"/>
    <property type="match status" value="1"/>
</dbReference>
<keyword evidence="6 9" id="KW-0057">Aromatic amino acid biosynthesis</keyword>
<feature type="binding site" evidence="9">
    <location>
        <position position="225"/>
    </location>
    <ligand>
        <name>Mg(2+)</name>
        <dbReference type="ChEBI" id="CHEBI:18420"/>
        <label>1</label>
    </ligand>
</feature>
<evidence type="ECO:0000259" key="11">
    <source>
        <dbReference type="Pfam" id="PF02885"/>
    </source>
</evidence>
<evidence type="ECO:0000313" key="13">
    <source>
        <dbReference type="Proteomes" id="UP000177418"/>
    </source>
</evidence>
<comment type="catalytic activity">
    <reaction evidence="7 9">
        <text>N-(5-phospho-beta-D-ribosyl)anthranilate + diphosphate = 5-phospho-alpha-D-ribose 1-diphosphate + anthranilate</text>
        <dbReference type="Rhea" id="RHEA:11768"/>
        <dbReference type="ChEBI" id="CHEBI:16567"/>
        <dbReference type="ChEBI" id="CHEBI:18277"/>
        <dbReference type="ChEBI" id="CHEBI:33019"/>
        <dbReference type="ChEBI" id="CHEBI:58017"/>
        <dbReference type="EC" id="2.4.2.18"/>
    </reaction>
</comment>
<dbReference type="GO" id="GO:0004048">
    <property type="term" value="F:anthranilate phosphoribosyltransferase activity"/>
    <property type="evidence" value="ECO:0007669"/>
    <property type="project" value="UniProtKB-UniRule"/>
</dbReference>
<feature type="binding site" evidence="9">
    <location>
        <position position="110"/>
    </location>
    <ligand>
        <name>anthranilate</name>
        <dbReference type="ChEBI" id="CHEBI:16567"/>
        <label>1</label>
    </ligand>
</feature>
<feature type="binding site" evidence="9">
    <location>
        <begin position="89"/>
        <end position="92"/>
    </location>
    <ligand>
        <name>5-phospho-alpha-D-ribose 1-diphosphate</name>
        <dbReference type="ChEBI" id="CHEBI:58017"/>
    </ligand>
</feature>
<feature type="domain" description="Glycosyl transferase family 3" evidence="10">
    <location>
        <begin position="73"/>
        <end position="323"/>
    </location>
</feature>
<dbReference type="InterPro" id="IPR017459">
    <property type="entry name" value="Glycosyl_Trfase_fam3_N_dom"/>
</dbReference>